<protein>
    <submittedName>
        <fullName evidence="1">Uncharacterized protein</fullName>
    </submittedName>
</protein>
<keyword evidence="2" id="KW-1185">Reference proteome</keyword>
<organism evidence="1 2">
    <name type="scientific">Candidatus Nitrosocosmicus arcticus</name>
    <dbReference type="NCBI Taxonomy" id="2035267"/>
    <lineage>
        <taxon>Archaea</taxon>
        <taxon>Nitrososphaerota</taxon>
        <taxon>Nitrososphaeria</taxon>
        <taxon>Nitrososphaerales</taxon>
        <taxon>Nitrososphaeraceae</taxon>
        <taxon>Candidatus Nitrosocosmicus</taxon>
    </lineage>
</organism>
<comment type="caution">
    <text evidence="1">The sequence shown here is derived from an EMBL/GenBank/DDBJ whole genome shotgun (WGS) entry which is preliminary data.</text>
</comment>
<dbReference type="RefSeq" id="WP_186434191.1">
    <property type="nucleotide sequence ID" value="NZ_ML675584.1"/>
</dbReference>
<name>A0A557SUX5_9ARCH</name>
<evidence type="ECO:0000313" key="2">
    <source>
        <dbReference type="Proteomes" id="UP000315289"/>
    </source>
</evidence>
<gene>
    <name evidence="1" type="ORF">NARC_80144</name>
</gene>
<dbReference type="Proteomes" id="UP000315289">
    <property type="component" value="Unassembled WGS sequence"/>
</dbReference>
<proteinExistence type="predicted"/>
<evidence type="ECO:0000313" key="1">
    <source>
        <dbReference type="EMBL" id="TVP40414.1"/>
    </source>
</evidence>
<dbReference type="AlphaFoldDB" id="A0A557SUX5"/>
<dbReference type="EMBL" id="VOAH01000008">
    <property type="protein sequence ID" value="TVP40414.1"/>
    <property type="molecule type" value="Genomic_DNA"/>
</dbReference>
<accession>A0A557SUX5</accession>
<reference evidence="1 2" key="1">
    <citation type="journal article" date="2019" name="Front. Microbiol.">
        <title>Ammonia Oxidation by the Arctic Terrestrial Thaumarchaeote Candidatus Nitrosocosmicus arcticus Is Stimulated by Increasing Temperatures.</title>
        <authorList>
            <person name="Alves R.J.E."/>
            <person name="Kerou M."/>
            <person name="Zappe A."/>
            <person name="Bittner R."/>
            <person name="Abby S.S."/>
            <person name="Schmidt H.A."/>
            <person name="Pfeifer K."/>
            <person name="Schleper C."/>
        </authorList>
    </citation>
    <scope>NUCLEOTIDE SEQUENCE [LARGE SCALE GENOMIC DNA]</scope>
    <source>
        <strain evidence="1 2">Kfb</strain>
    </source>
</reference>
<sequence>MKKYCCKELHQLEDDSWERGFGLNIIEKNKVEVFCMDDAGYPKRIDEYTFNFCPFCGNKL</sequence>